<evidence type="ECO:0000256" key="3">
    <source>
        <dbReference type="ARBA" id="ARBA00022963"/>
    </source>
</evidence>
<dbReference type="InterPro" id="IPR035892">
    <property type="entry name" value="C2_domain_sf"/>
</dbReference>
<feature type="compositionally biased region" description="Acidic residues" evidence="7">
    <location>
        <begin position="560"/>
        <end position="578"/>
    </location>
</feature>
<evidence type="ECO:0000313" key="10">
    <source>
        <dbReference type="EMBL" id="KAJ8308701.1"/>
    </source>
</evidence>
<evidence type="ECO:0000259" key="8">
    <source>
        <dbReference type="PROSITE" id="PS50004"/>
    </source>
</evidence>
<dbReference type="InterPro" id="IPR000008">
    <property type="entry name" value="C2_dom"/>
</dbReference>
<feature type="domain" description="C2" evidence="8">
    <location>
        <begin position="719"/>
        <end position="846"/>
    </location>
</feature>
<dbReference type="PROSITE" id="PS50007">
    <property type="entry name" value="PIPLC_X_DOMAIN"/>
    <property type="match status" value="1"/>
</dbReference>
<feature type="compositionally biased region" description="Polar residues" evidence="7">
    <location>
        <begin position="512"/>
        <end position="522"/>
    </location>
</feature>
<dbReference type="Gene3D" id="2.30.29.240">
    <property type="match status" value="1"/>
</dbReference>
<dbReference type="PANTHER" id="PTHR10336">
    <property type="entry name" value="PHOSPHOINOSITIDE-SPECIFIC PHOSPHOLIPASE C FAMILY PROTEIN"/>
    <property type="match status" value="1"/>
</dbReference>
<evidence type="ECO:0000256" key="4">
    <source>
        <dbReference type="ARBA" id="ARBA00023098"/>
    </source>
</evidence>
<evidence type="ECO:0000256" key="6">
    <source>
        <dbReference type="RuleBase" id="RU361133"/>
    </source>
</evidence>
<comment type="catalytic activity">
    <reaction evidence="6">
        <text>a 1,2-diacyl-sn-glycero-3-phospho-(1D-myo-inositol-4,5-bisphosphate) + H2O = 1D-myo-inositol 1,4,5-trisphosphate + a 1,2-diacyl-sn-glycerol + H(+)</text>
        <dbReference type="Rhea" id="RHEA:33179"/>
        <dbReference type="ChEBI" id="CHEBI:15377"/>
        <dbReference type="ChEBI" id="CHEBI:15378"/>
        <dbReference type="ChEBI" id="CHEBI:17815"/>
        <dbReference type="ChEBI" id="CHEBI:58456"/>
        <dbReference type="ChEBI" id="CHEBI:203600"/>
        <dbReference type="EC" id="3.1.4.11"/>
    </reaction>
</comment>
<keyword evidence="4 6" id="KW-0443">Lipid metabolism</keyword>
<feature type="region of interest" description="Disordered" evidence="7">
    <location>
        <begin position="896"/>
        <end position="981"/>
    </location>
</feature>
<dbReference type="Gene3D" id="1.20.1230.10">
    <property type="entry name" value="Phospholipase C beta, distal C-terminal domain"/>
    <property type="match status" value="1"/>
</dbReference>
<dbReference type="InterPro" id="IPR037862">
    <property type="entry name" value="PLC-beta_PH"/>
</dbReference>
<dbReference type="Proteomes" id="UP001217089">
    <property type="component" value="Unassembled WGS sequence"/>
</dbReference>
<dbReference type="InterPro" id="IPR001192">
    <property type="entry name" value="PI-PLC_fam"/>
</dbReference>
<dbReference type="CDD" id="cd08591">
    <property type="entry name" value="PI-PLCc_beta"/>
    <property type="match status" value="1"/>
</dbReference>
<evidence type="ECO:0000256" key="2">
    <source>
        <dbReference type="ARBA" id="ARBA00022801"/>
    </source>
</evidence>
<dbReference type="Pfam" id="PF00168">
    <property type="entry name" value="C2"/>
    <property type="match status" value="1"/>
</dbReference>
<dbReference type="PIRSF" id="PIRSF000956">
    <property type="entry name" value="PLC-beta"/>
    <property type="match status" value="1"/>
</dbReference>
<dbReference type="SUPFAM" id="SSF69989">
    <property type="entry name" value="C-terminal domain of PLC-beta"/>
    <property type="match status" value="1"/>
</dbReference>
<organism evidence="10 11">
    <name type="scientific">Tegillarca granosa</name>
    <name type="common">Malaysian cockle</name>
    <name type="synonym">Anadara granosa</name>
    <dbReference type="NCBI Taxonomy" id="220873"/>
    <lineage>
        <taxon>Eukaryota</taxon>
        <taxon>Metazoa</taxon>
        <taxon>Spiralia</taxon>
        <taxon>Lophotrochozoa</taxon>
        <taxon>Mollusca</taxon>
        <taxon>Bivalvia</taxon>
        <taxon>Autobranchia</taxon>
        <taxon>Pteriomorphia</taxon>
        <taxon>Arcoida</taxon>
        <taxon>Arcoidea</taxon>
        <taxon>Arcidae</taxon>
        <taxon>Tegillarca</taxon>
    </lineage>
</organism>
<dbReference type="Gene3D" id="3.20.20.190">
    <property type="entry name" value="Phosphatidylinositol (PI) phosphodiesterase"/>
    <property type="match status" value="1"/>
</dbReference>
<dbReference type="SUPFAM" id="SSF50729">
    <property type="entry name" value="PH domain-like"/>
    <property type="match status" value="1"/>
</dbReference>
<dbReference type="SUPFAM" id="SSF49562">
    <property type="entry name" value="C2 domain (Calcium/lipid-binding domain, CaLB)"/>
    <property type="match status" value="1"/>
</dbReference>
<dbReference type="InterPro" id="IPR053945">
    <property type="entry name" value="PLCB1-4-like_EFh"/>
</dbReference>
<dbReference type="InterPro" id="IPR042531">
    <property type="entry name" value="PLC-beta_C_sf"/>
</dbReference>
<keyword evidence="3 6" id="KW-0442">Lipid degradation</keyword>
<keyword evidence="2 6" id="KW-0378">Hydrolase</keyword>
<dbReference type="InterPro" id="IPR015359">
    <property type="entry name" value="PLC_EF-hand-like"/>
</dbReference>
<evidence type="ECO:0000313" key="11">
    <source>
        <dbReference type="Proteomes" id="UP001217089"/>
    </source>
</evidence>
<dbReference type="Pfam" id="PF09279">
    <property type="entry name" value="EF-hand_like"/>
    <property type="match status" value="1"/>
</dbReference>
<dbReference type="SUPFAM" id="SSF51695">
    <property type="entry name" value="PLC-like phosphodiesterases"/>
    <property type="match status" value="1"/>
</dbReference>
<dbReference type="CDD" id="cd00275">
    <property type="entry name" value="C2_PLC_like"/>
    <property type="match status" value="1"/>
</dbReference>
<reference evidence="10 11" key="1">
    <citation type="submission" date="2022-12" db="EMBL/GenBank/DDBJ databases">
        <title>Chromosome-level genome of Tegillarca granosa.</title>
        <authorList>
            <person name="Kim J."/>
        </authorList>
    </citation>
    <scope>NUCLEOTIDE SEQUENCE [LARGE SCALE GENOMIC DNA]</scope>
    <source>
        <strain evidence="10">Teg-2019</strain>
        <tissue evidence="10">Adductor muscle</tissue>
    </source>
</reference>
<protein>
    <recommendedName>
        <fullName evidence="1 6">Phosphoinositide phospholipase C</fullName>
        <ecNumber evidence="1 6">3.1.4.11</ecNumber>
    </recommendedName>
</protein>
<dbReference type="SMART" id="SM00149">
    <property type="entry name" value="PLCYc"/>
    <property type="match status" value="1"/>
</dbReference>
<dbReference type="PROSITE" id="PS50004">
    <property type="entry name" value="C2"/>
    <property type="match status" value="1"/>
</dbReference>
<dbReference type="Pfam" id="PF22631">
    <property type="entry name" value="PLCB1-4-like_EFh"/>
    <property type="match status" value="1"/>
</dbReference>
<dbReference type="CDD" id="cd13361">
    <property type="entry name" value="PH_PLC_beta"/>
    <property type="match status" value="1"/>
</dbReference>
<evidence type="ECO:0000256" key="1">
    <source>
        <dbReference type="ARBA" id="ARBA00012368"/>
    </source>
</evidence>
<dbReference type="SMART" id="SM00239">
    <property type="entry name" value="C2"/>
    <property type="match status" value="1"/>
</dbReference>
<dbReference type="PROSITE" id="PS50008">
    <property type="entry name" value="PIPLC_Y_DOMAIN"/>
    <property type="match status" value="1"/>
</dbReference>
<dbReference type="CDD" id="cd16213">
    <property type="entry name" value="EFh_PI-PLC21"/>
    <property type="match status" value="1"/>
</dbReference>
<evidence type="ECO:0000256" key="5">
    <source>
        <dbReference type="ARBA" id="ARBA00023224"/>
    </source>
</evidence>
<feature type="compositionally biased region" description="Polar residues" evidence="7">
    <location>
        <begin position="940"/>
        <end position="949"/>
    </location>
</feature>
<dbReference type="InterPro" id="IPR011992">
    <property type="entry name" value="EF-hand-dom_pair"/>
</dbReference>
<name>A0ABQ9EWJ4_TEGGR</name>
<dbReference type="InterPro" id="IPR016280">
    <property type="entry name" value="PLC-beta"/>
</dbReference>
<feature type="compositionally biased region" description="Basic and acidic residues" evidence="7">
    <location>
        <begin position="579"/>
        <end position="590"/>
    </location>
</feature>
<feature type="region of interest" description="Disordered" evidence="7">
    <location>
        <begin position="499"/>
        <end position="597"/>
    </location>
</feature>
<feature type="compositionally biased region" description="Polar residues" evidence="7">
    <location>
        <begin position="901"/>
        <end position="932"/>
    </location>
</feature>
<gene>
    <name evidence="10" type="ORF">KUTeg_013575</name>
</gene>
<evidence type="ECO:0000256" key="7">
    <source>
        <dbReference type="SAM" id="MobiDB-lite"/>
    </source>
</evidence>
<accession>A0ABQ9EWJ4</accession>
<keyword evidence="5" id="KW-0807">Transducer</keyword>
<feature type="compositionally biased region" description="Polar residues" evidence="7">
    <location>
        <begin position="539"/>
        <end position="549"/>
    </location>
</feature>
<dbReference type="Gene3D" id="1.10.238.10">
    <property type="entry name" value="EF-hand"/>
    <property type="match status" value="1"/>
</dbReference>
<dbReference type="EMBL" id="JARBDR010000657">
    <property type="protein sequence ID" value="KAJ8308701.1"/>
    <property type="molecule type" value="Genomic_DNA"/>
</dbReference>
<dbReference type="Pfam" id="PF00387">
    <property type="entry name" value="PI-PLC-Y"/>
    <property type="match status" value="1"/>
</dbReference>
<comment type="caution">
    <text evidence="10">The sequence shown here is derived from an EMBL/GenBank/DDBJ whole genome shotgun (WGS) entry which is preliminary data.</text>
</comment>
<dbReference type="PRINTS" id="PR00390">
    <property type="entry name" value="PHPHLIPASEC"/>
</dbReference>
<dbReference type="SMART" id="SM00148">
    <property type="entry name" value="PLCXc"/>
    <property type="match status" value="1"/>
</dbReference>
<dbReference type="Pfam" id="PF17787">
    <property type="entry name" value="PH_14"/>
    <property type="match status" value="1"/>
</dbReference>
<proteinExistence type="predicted"/>
<dbReference type="SUPFAM" id="SSF47473">
    <property type="entry name" value="EF-hand"/>
    <property type="match status" value="1"/>
</dbReference>
<dbReference type="EC" id="3.1.4.11" evidence="1 6"/>
<dbReference type="InterPro" id="IPR000909">
    <property type="entry name" value="PLipase_C_PInositol-sp_X_dom"/>
</dbReference>
<dbReference type="PANTHER" id="PTHR10336:SF149">
    <property type="entry name" value="1-PHOSPHATIDYLINOSITOL 4,5-BISPHOSPHATE PHOSPHODIESTERASE CLASSES I AND II"/>
    <property type="match status" value="1"/>
</dbReference>
<keyword evidence="11" id="KW-1185">Reference proteome</keyword>
<feature type="domain" description="PI-PLC Y-box" evidence="9">
    <location>
        <begin position="603"/>
        <end position="719"/>
    </location>
</feature>
<dbReference type="Gene3D" id="2.60.40.150">
    <property type="entry name" value="C2 domain"/>
    <property type="match status" value="1"/>
</dbReference>
<evidence type="ECO:0000259" key="9">
    <source>
        <dbReference type="PROSITE" id="PS50008"/>
    </source>
</evidence>
<dbReference type="InterPro" id="IPR017946">
    <property type="entry name" value="PLC-like_Pdiesterase_TIM-brl"/>
</dbReference>
<sequence length="1060" mass="120428">MAGAKPGVHCVQLRPISVPENLIKGNKFIKWDESSTIGTPVTLKVDPKGYILYWKDQNKDMDCLDISIIRDTRTGKYAKVPKASGSSKEGKLKESCIIGPSDIPVEDKTVTVVYGMEMTNISFINFVCASKEVAKEWCDEILKYATNLLAQNGSALTYLEKSYTKLTHVLDVNGRIPAKNIVKLVASHRDDRRRVEKALEAAGFVGGKNDTLDPSKFQFEDYFNFYRHLVGRTEVDKVFDEVIHFYAYAIRKDDDEKEDLGVRGAKKKPYLTVEQFVQFLNKEQRDPRLNEILYPYYTIKQAQEFIDMYETKHGMAAKGHLSQEGFLKFLMSEDNNVVPADLLDLSQDMTQPLSHYFINSSHNTYLTGHQLTSRSSVELYRQVLLSGCRCIELDCWDGKTTEEEPVITHGYTMCSEISFREVIEAIAESAFKTSDYPVILSFENHCSPKQQAKMAQHCRNIFGDMLLTECIEGYELQPDVPLPSPELLFRKIIVKNKKKHFNKDKKPPPVLKSNQSSKQFNTEDIVANVNGEPEKKRTSSQSAESTVENVINEPPVDYEVASDSDSSDFEDEDNLTEEEVSRRQGFKQDKGTAGSEAEAGLEMSALVNYIQPIHFHSFEISEKRRRSYEISSFVETQAATLLKEYPVEFVNYNKRQLSRVYPRGTRVDSSNFLPQIFWNAGCQLVALNFQTLDLAMQLNLGIFEYNNRSGYILKPDFMRRYDRRFDPFAESTVDGIVAGTVTLKVISAQCLTDKKTGTYVEVEMYGLPTDTQRKKRTKMVQSNGINPVYDEDPFVFKKVVLPNLAVIRIALYDEGGKMLGHRVLPVEGLRPGYRHLALRNECNLPLLLPSVFLYISVKDYVPDEIEMFAEALINPIAYLDKLEKHSQQLAVLEDFDMGAPSPTNSSDKLSDTLPSNSSPVRKNGSLPNIPTQDTDRPLQYKTSFNQHQKLANKESTTSTMSGSSGGLPRIRPMPSQTSENGFNQLSVVVTTKLNDPKILEPTPLAELKKLKPYFKTLSKREKELETLKKKHEKQKQNTKIYGKVRQKFLLLCVKTILRQN</sequence>
<dbReference type="InterPro" id="IPR001711">
    <property type="entry name" value="PLipase_C_Pinositol-sp_Y"/>
</dbReference>
<dbReference type="Pfam" id="PF00388">
    <property type="entry name" value="PI-PLC-X"/>
    <property type="match status" value="1"/>
</dbReference>